<proteinExistence type="inferred from homology"/>
<keyword evidence="4" id="KW-0282">Flagellum</keyword>
<evidence type="ECO:0000313" key="4">
    <source>
        <dbReference type="EMBL" id="ALV07989.1"/>
    </source>
</evidence>
<dbReference type="GO" id="GO:0005198">
    <property type="term" value="F:structural molecule activity"/>
    <property type="evidence" value="ECO:0007669"/>
    <property type="project" value="InterPro"/>
</dbReference>
<reference evidence="4 5" key="1">
    <citation type="submission" date="2015-12" db="EMBL/GenBank/DDBJ databases">
        <title>Complete genome of Roseateles depolymerans KCTC 42856.</title>
        <authorList>
            <person name="Kim K.M."/>
        </authorList>
    </citation>
    <scope>NUCLEOTIDE SEQUENCE [LARGE SCALE GENOMIC DNA]</scope>
    <source>
        <strain evidence="4 5">KCTC 42856</strain>
    </source>
</reference>
<keyword evidence="5" id="KW-1185">Reference proteome</keyword>
<dbReference type="PATRIC" id="fig|76731.3.peg.3619"/>
<dbReference type="GO" id="GO:0003774">
    <property type="term" value="F:cytoskeletal motor activity"/>
    <property type="evidence" value="ECO:0007669"/>
    <property type="project" value="InterPro"/>
</dbReference>
<dbReference type="GO" id="GO:0009425">
    <property type="term" value="C:bacterial-type flagellum basal body"/>
    <property type="evidence" value="ECO:0007669"/>
    <property type="project" value="UniProtKB-SubCell"/>
</dbReference>
<dbReference type="GO" id="GO:0071973">
    <property type="term" value="P:bacterial-type flagellum-dependent cell motility"/>
    <property type="evidence" value="ECO:0007669"/>
    <property type="project" value="InterPro"/>
</dbReference>
<dbReference type="AlphaFoldDB" id="A0A0U3E447"/>
<dbReference type="InterPro" id="IPR001624">
    <property type="entry name" value="FliE"/>
</dbReference>
<dbReference type="KEGG" id="rdp:RD2015_3532"/>
<dbReference type="PANTHER" id="PTHR34653">
    <property type="match status" value="1"/>
</dbReference>
<dbReference type="PANTHER" id="PTHR34653:SF1">
    <property type="entry name" value="FLAGELLAR HOOK-BASAL BODY COMPLEX PROTEIN FLIE"/>
    <property type="match status" value="1"/>
</dbReference>
<evidence type="ECO:0000313" key="5">
    <source>
        <dbReference type="Proteomes" id="UP000060699"/>
    </source>
</evidence>
<evidence type="ECO:0000256" key="1">
    <source>
        <dbReference type="ARBA" id="ARBA00004117"/>
    </source>
</evidence>
<organism evidence="4 5">
    <name type="scientific">Roseateles depolymerans</name>
    <dbReference type="NCBI Taxonomy" id="76731"/>
    <lineage>
        <taxon>Bacteria</taxon>
        <taxon>Pseudomonadati</taxon>
        <taxon>Pseudomonadota</taxon>
        <taxon>Betaproteobacteria</taxon>
        <taxon>Burkholderiales</taxon>
        <taxon>Sphaerotilaceae</taxon>
        <taxon>Roseateles</taxon>
    </lineage>
</organism>
<keyword evidence="4" id="KW-0966">Cell projection</keyword>
<keyword evidence="3" id="KW-0975">Bacterial flagellum</keyword>
<evidence type="ECO:0000256" key="3">
    <source>
        <dbReference type="ARBA" id="ARBA00023143"/>
    </source>
</evidence>
<dbReference type="STRING" id="76731.RD2015_3532"/>
<dbReference type="Proteomes" id="UP000060699">
    <property type="component" value="Chromosome"/>
</dbReference>
<name>A0A0U3E447_9BURK</name>
<gene>
    <name evidence="4" type="ORF">RD2015_3532</name>
</gene>
<comment type="subcellular location">
    <subcellularLocation>
        <location evidence="1">Bacterial flagellum basal body</location>
    </subcellularLocation>
</comment>
<comment type="similarity">
    <text evidence="2">Belongs to the FliE family.</text>
</comment>
<protein>
    <submittedName>
        <fullName evidence="4">Flagellar hook-basal body complex protein FliE</fullName>
    </submittedName>
</protein>
<evidence type="ECO:0000256" key="2">
    <source>
        <dbReference type="ARBA" id="ARBA00009272"/>
    </source>
</evidence>
<keyword evidence="4" id="KW-0969">Cilium</keyword>
<sequence>MSVSAIQSSLAQTAMDSLLNQDAVRLQNDAQALMGGASHNPDGMGFEQLLRRVDDKDQAASARMEAVERGESDDLVGAMLASQEASLSFSMLMQVRNKVVGAVDELIKLQL</sequence>
<accession>A0A0U3E447</accession>
<dbReference type="Pfam" id="PF02049">
    <property type="entry name" value="FliE"/>
    <property type="match status" value="1"/>
</dbReference>
<dbReference type="EMBL" id="CP013729">
    <property type="protein sequence ID" value="ALV07989.1"/>
    <property type="molecule type" value="Genomic_DNA"/>
</dbReference>